<name>B2TH25_PARPJ</name>
<dbReference type="EMBL" id="CP001054">
    <property type="protein sequence ID" value="ACD21574.1"/>
    <property type="molecule type" value="Genomic_DNA"/>
</dbReference>
<proteinExistence type="predicted"/>
<dbReference type="AlphaFoldDB" id="B2TH25"/>
<sequence length="157" mass="17002">MRKHPHKASHRQRSSSALMRLVLNRAAPLPATNATTVGIACYLALDALKDGHGNNSNMNQLAYSINLAAALAELGVCTDGHDRIAAAQDALVASNAISLDAGRWIISDDCYRMIRDALAIHDRQMEIASQGEIQAAHRMIQERVKAGDVTHVDVQAR</sequence>
<dbReference type="HOGENOM" id="CLU_141489_0_0_4"/>
<keyword evidence="1" id="KW-0614">Plasmid</keyword>
<evidence type="ECO:0008006" key="3">
    <source>
        <dbReference type="Google" id="ProtNLM"/>
    </source>
</evidence>
<evidence type="ECO:0000313" key="2">
    <source>
        <dbReference type="Proteomes" id="UP000001739"/>
    </source>
</evidence>
<organism evidence="1 2">
    <name type="scientific">Paraburkholderia phytofirmans (strain DSM 17436 / LMG 22146 / PsJN)</name>
    <name type="common">Burkholderia phytofirmans</name>
    <dbReference type="NCBI Taxonomy" id="398527"/>
    <lineage>
        <taxon>Bacteria</taxon>
        <taxon>Pseudomonadati</taxon>
        <taxon>Pseudomonadota</taxon>
        <taxon>Betaproteobacteria</taxon>
        <taxon>Burkholderiales</taxon>
        <taxon>Burkholderiaceae</taxon>
        <taxon>Paraburkholderia</taxon>
    </lineage>
</organism>
<gene>
    <name evidence="1" type="ordered locus">Bphyt_7289</name>
</gene>
<reference evidence="1 2" key="1">
    <citation type="journal article" date="2011" name="J. Bacteriol.">
        <title>Complete genome sequence of the plant growth-promoting endophyte Burkholderia phytofirmans strain PsJN.</title>
        <authorList>
            <person name="Weilharter A."/>
            <person name="Mitter B."/>
            <person name="Shin M.V."/>
            <person name="Chain P.S."/>
            <person name="Nowak J."/>
            <person name="Sessitsch A."/>
        </authorList>
    </citation>
    <scope>NUCLEOTIDE SEQUENCE [LARGE SCALE GENOMIC DNA]</scope>
    <source>
        <strain evidence="2">DSM 17436 / LMG 22146 / PsJN</strain>
        <plasmid evidence="1 2">pBPHYT01</plasmid>
    </source>
</reference>
<evidence type="ECO:0000313" key="1">
    <source>
        <dbReference type="EMBL" id="ACD21574.1"/>
    </source>
</evidence>
<accession>B2TH25</accession>
<dbReference type="eggNOG" id="ENOG5031E93">
    <property type="taxonomic scope" value="Bacteria"/>
</dbReference>
<dbReference type="Proteomes" id="UP000001739">
    <property type="component" value="Plasmid pBPHYT01"/>
</dbReference>
<protein>
    <recommendedName>
        <fullName evidence="3">Fis family transcriptional regulator</fullName>
    </recommendedName>
</protein>
<dbReference type="RefSeq" id="WP_012430947.1">
    <property type="nucleotide sequence ID" value="NC_010679.1"/>
</dbReference>
<geneLocation type="plasmid" evidence="1 2">
    <name>pBPHYT01</name>
</geneLocation>
<dbReference type="KEGG" id="bpy:Bphyt_7289"/>